<dbReference type="STRING" id="538381.GCA_001696535_01389"/>
<dbReference type="OrthoDB" id="9795988at2"/>
<evidence type="ECO:0000313" key="3">
    <source>
        <dbReference type="EMBL" id="SOB89643.1"/>
    </source>
</evidence>
<evidence type="ECO:0008006" key="5">
    <source>
        <dbReference type="Google" id="ProtNLM"/>
    </source>
</evidence>
<keyword evidence="2" id="KW-0472">Membrane</keyword>
<evidence type="ECO:0000256" key="2">
    <source>
        <dbReference type="SAM" id="Phobius"/>
    </source>
</evidence>
<keyword evidence="2" id="KW-1133">Transmembrane helix</keyword>
<keyword evidence="4" id="KW-1185">Reference proteome</keyword>
<name>A0A285R6D2_9HYPH</name>
<sequence>MARFDALNRLWEGVRASSHDFRSTTNVFPPLDREKIAVDLELRTQGAARGRQNEPPALSQSLDEVEQSIVTRVEEEKLTAYQVLEDQFQTYDERLRNLDFDDQFSLIRQANTTSLSDFKAEVKTGANELHGLRKGLKIAEDELAHFKEQHKLRRAARLSSGAWYFLKIALVVLLLLVETIFNGNFLAVGSQRGLLGGVLEAFTFAFLNITFALLFGLLWVRFITHRNILLKLFGLIGIGAYFAFAVIINLALAHYRELAEGSGLAEAGREVVTRLASDPFVLTQLNSWTLFGVGLLFSIIAFLDGLFWTDPYVGFASVQKRLNAARDDYAGEVEERVELLRDVREEHNAKVQDIIRDLSQRRREAAAIIEHRARLGKLFQEHQNHLERTANELLTVYREANRKTRTAPEPAHFSESFVLERATVSPPSMDESHAERLSRKIEQAQEELSGQIANIGQAFEEAMAQYHQLDDIAPEARNGATQTS</sequence>
<feature type="coiled-coil region" evidence="1">
    <location>
        <begin position="434"/>
        <end position="461"/>
    </location>
</feature>
<reference evidence="3 4" key="1">
    <citation type="submission" date="2017-08" db="EMBL/GenBank/DDBJ databases">
        <authorList>
            <person name="de Groot N.N."/>
        </authorList>
    </citation>
    <scope>NUCLEOTIDE SEQUENCE [LARGE SCALE GENOMIC DNA]</scope>
    <source>
        <strain evidence="3 4">USBA 352</strain>
    </source>
</reference>
<proteinExistence type="predicted"/>
<feature type="transmembrane region" description="Helical" evidence="2">
    <location>
        <begin position="288"/>
        <end position="308"/>
    </location>
</feature>
<evidence type="ECO:0000256" key="1">
    <source>
        <dbReference type="SAM" id="Coils"/>
    </source>
</evidence>
<feature type="transmembrane region" description="Helical" evidence="2">
    <location>
        <begin position="161"/>
        <end position="181"/>
    </location>
</feature>
<dbReference type="Proteomes" id="UP000219331">
    <property type="component" value="Unassembled WGS sequence"/>
</dbReference>
<keyword evidence="2" id="KW-0812">Transmembrane</keyword>
<accession>A0A285R6D2</accession>
<evidence type="ECO:0000313" key="4">
    <source>
        <dbReference type="Proteomes" id="UP000219331"/>
    </source>
</evidence>
<dbReference type="EMBL" id="OBML01000001">
    <property type="protein sequence ID" value="SOB89643.1"/>
    <property type="molecule type" value="Genomic_DNA"/>
</dbReference>
<dbReference type="AlphaFoldDB" id="A0A285R6D2"/>
<organism evidence="3 4">
    <name type="scientific">Stappia indica</name>
    <dbReference type="NCBI Taxonomy" id="538381"/>
    <lineage>
        <taxon>Bacteria</taxon>
        <taxon>Pseudomonadati</taxon>
        <taxon>Pseudomonadota</taxon>
        <taxon>Alphaproteobacteria</taxon>
        <taxon>Hyphomicrobiales</taxon>
        <taxon>Stappiaceae</taxon>
        <taxon>Stappia</taxon>
    </lineage>
</organism>
<feature type="transmembrane region" description="Helical" evidence="2">
    <location>
        <begin position="201"/>
        <end position="220"/>
    </location>
</feature>
<protein>
    <recommendedName>
        <fullName evidence="5">Transmembrane protein</fullName>
    </recommendedName>
</protein>
<keyword evidence="1" id="KW-0175">Coiled coil</keyword>
<feature type="transmembrane region" description="Helical" evidence="2">
    <location>
        <begin position="232"/>
        <end position="255"/>
    </location>
</feature>
<gene>
    <name evidence="3" type="ORF">SAMN05421512_101310</name>
</gene>